<dbReference type="SUPFAM" id="SSF52156">
    <property type="entry name" value="Initiation factor IF2/eIF5b, domain 3"/>
    <property type="match status" value="1"/>
</dbReference>
<sequence length="124" mass="13603">MLSACRKKIYEKDRLMKINENKAVSPELSEDADVPERVEMRVIVKADVQGSVQAVTDALKSLNSSQGRNWGPKGAPVLLNSTAKSRSGGLPEASRSFMFVFSVERGIALDVMNDDNSDNKPYIS</sequence>
<evidence type="ECO:0000259" key="1">
    <source>
        <dbReference type="Pfam" id="PF11987"/>
    </source>
</evidence>
<dbReference type="Proteomes" id="UP001237642">
    <property type="component" value="Unassembled WGS sequence"/>
</dbReference>
<evidence type="ECO:0000313" key="2">
    <source>
        <dbReference type="EMBL" id="KAK1349176.1"/>
    </source>
</evidence>
<keyword evidence="3" id="KW-1185">Reference proteome</keyword>
<dbReference type="AlphaFoldDB" id="A0AAD8GMP6"/>
<feature type="domain" description="Translation initiation factor IF- 2" evidence="1">
    <location>
        <begin position="27"/>
        <end position="65"/>
    </location>
</feature>
<organism evidence="2 3">
    <name type="scientific">Heracleum sosnowskyi</name>
    <dbReference type="NCBI Taxonomy" id="360622"/>
    <lineage>
        <taxon>Eukaryota</taxon>
        <taxon>Viridiplantae</taxon>
        <taxon>Streptophyta</taxon>
        <taxon>Embryophyta</taxon>
        <taxon>Tracheophyta</taxon>
        <taxon>Spermatophyta</taxon>
        <taxon>Magnoliopsida</taxon>
        <taxon>eudicotyledons</taxon>
        <taxon>Gunneridae</taxon>
        <taxon>Pentapetalae</taxon>
        <taxon>asterids</taxon>
        <taxon>campanulids</taxon>
        <taxon>Apiales</taxon>
        <taxon>Apiaceae</taxon>
        <taxon>Apioideae</taxon>
        <taxon>apioid superclade</taxon>
        <taxon>Tordylieae</taxon>
        <taxon>Tordyliinae</taxon>
        <taxon>Heracleum</taxon>
    </lineage>
</organism>
<reference evidence="2" key="1">
    <citation type="submission" date="2023-02" db="EMBL/GenBank/DDBJ databases">
        <title>Genome of toxic invasive species Heracleum sosnowskyi carries increased number of genes despite the absence of recent whole-genome duplications.</title>
        <authorList>
            <person name="Schelkunov M."/>
            <person name="Shtratnikova V."/>
            <person name="Makarenko M."/>
            <person name="Klepikova A."/>
            <person name="Omelchenko D."/>
            <person name="Novikova G."/>
            <person name="Obukhova E."/>
            <person name="Bogdanov V."/>
            <person name="Penin A."/>
            <person name="Logacheva M."/>
        </authorList>
    </citation>
    <scope>NUCLEOTIDE SEQUENCE</scope>
    <source>
        <strain evidence="2">Hsosn_3</strain>
        <tissue evidence="2">Leaf</tissue>
    </source>
</reference>
<evidence type="ECO:0000313" key="3">
    <source>
        <dbReference type="Proteomes" id="UP001237642"/>
    </source>
</evidence>
<reference evidence="2" key="2">
    <citation type="submission" date="2023-05" db="EMBL/GenBank/DDBJ databases">
        <authorList>
            <person name="Schelkunov M.I."/>
        </authorList>
    </citation>
    <scope>NUCLEOTIDE SEQUENCE</scope>
    <source>
        <strain evidence="2">Hsosn_3</strain>
        <tissue evidence="2">Leaf</tissue>
    </source>
</reference>
<dbReference type="Pfam" id="PF11987">
    <property type="entry name" value="IF-2"/>
    <property type="match status" value="1"/>
</dbReference>
<protein>
    <recommendedName>
        <fullName evidence="1">Translation initiation factor IF- 2 domain-containing protein</fullName>
    </recommendedName>
</protein>
<gene>
    <name evidence="2" type="ORF">POM88_054875</name>
</gene>
<dbReference type="InterPro" id="IPR023115">
    <property type="entry name" value="TIF_IF2_dom3"/>
</dbReference>
<dbReference type="EMBL" id="JAUIZM010000107">
    <property type="protein sequence ID" value="KAK1349176.1"/>
    <property type="molecule type" value="Genomic_DNA"/>
</dbReference>
<proteinExistence type="predicted"/>
<name>A0AAD8GMP6_9APIA</name>
<accession>A0AAD8GMP6</accession>
<dbReference type="InterPro" id="IPR036925">
    <property type="entry name" value="TIF_IF2_dom3_sf"/>
</dbReference>
<dbReference type="Gene3D" id="3.40.50.10050">
    <property type="entry name" value="Translation initiation factor IF- 2, domain 3"/>
    <property type="match status" value="1"/>
</dbReference>
<comment type="caution">
    <text evidence="2">The sequence shown here is derived from an EMBL/GenBank/DDBJ whole genome shotgun (WGS) entry which is preliminary data.</text>
</comment>